<sequence length="44" mass="4876">MKNPYFLMSGAFLSAWAASNFSLDYRAVLWAILAGVFGYATPKK</sequence>
<accession>A0A6J5T6E5</accession>
<evidence type="ECO:0000313" key="2">
    <source>
        <dbReference type="EMBL" id="CAB4194106.1"/>
    </source>
</evidence>
<dbReference type="EMBL" id="LR796922">
    <property type="protein sequence ID" value="CAB4173812.1"/>
    <property type="molecule type" value="Genomic_DNA"/>
</dbReference>
<reference evidence="3" key="1">
    <citation type="submission" date="2020-05" db="EMBL/GenBank/DDBJ databases">
        <authorList>
            <person name="Chiriac C."/>
            <person name="Salcher M."/>
            <person name="Ghai R."/>
            <person name="Kavagutti S V."/>
        </authorList>
    </citation>
    <scope>NUCLEOTIDE SEQUENCE</scope>
</reference>
<gene>
    <name evidence="2" type="ORF">UFOVP1256_30</name>
    <name evidence="3" type="ORF">UFOVP1643_21</name>
    <name evidence="1" type="ORF">UFOVP974_11</name>
</gene>
<dbReference type="EMBL" id="LR797202">
    <property type="protein sequence ID" value="CAB4194106.1"/>
    <property type="molecule type" value="Genomic_DNA"/>
</dbReference>
<evidence type="ECO:0000313" key="1">
    <source>
        <dbReference type="EMBL" id="CAB4173812.1"/>
    </source>
</evidence>
<evidence type="ECO:0000313" key="3">
    <source>
        <dbReference type="EMBL" id="CAB4222147.1"/>
    </source>
</evidence>
<name>A0A6J5T6E5_9CAUD</name>
<proteinExistence type="predicted"/>
<organism evidence="3">
    <name type="scientific">uncultured Caudovirales phage</name>
    <dbReference type="NCBI Taxonomy" id="2100421"/>
    <lineage>
        <taxon>Viruses</taxon>
        <taxon>Duplodnaviria</taxon>
        <taxon>Heunggongvirae</taxon>
        <taxon>Uroviricota</taxon>
        <taxon>Caudoviricetes</taxon>
        <taxon>Peduoviridae</taxon>
        <taxon>Maltschvirus</taxon>
        <taxon>Maltschvirus maltsch</taxon>
    </lineage>
</organism>
<dbReference type="EMBL" id="LR797515">
    <property type="protein sequence ID" value="CAB4222147.1"/>
    <property type="molecule type" value="Genomic_DNA"/>
</dbReference>
<protein>
    <submittedName>
        <fullName evidence="3">Uncharacterized protein</fullName>
    </submittedName>
</protein>